<dbReference type="AlphaFoldDB" id="C1ED33"/>
<dbReference type="KEGG" id="mis:MICPUN_61637"/>
<dbReference type="RefSeq" id="XP_002504427.1">
    <property type="nucleotide sequence ID" value="XM_002504381.1"/>
</dbReference>
<evidence type="ECO:0000313" key="4">
    <source>
        <dbReference type="Proteomes" id="UP000002009"/>
    </source>
</evidence>
<accession>C1ED33</accession>
<feature type="region of interest" description="Disordered" evidence="1">
    <location>
        <begin position="1"/>
        <end position="71"/>
    </location>
</feature>
<gene>
    <name evidence="3" type="ORF">MICPUN_61637</name>
</gene>
<evidence type="ECO:0000313" key="3">
    <source>
        <dbReference type="EMBL" id="ACO65685.1"/>
    </source>
</evidence>
<feature type="region of interest" description="Disordered" evidence="1">
    <location>
        <begin position="158"/>
        <end position="261"/>
    </location>
</feature>
<keyword evidence="4" id="KW-1185">Reference proteome</keyword>
<dbReference type="GeneID" id="8246618"/>
<dbReference type="EMBL" id="CP001329">
    <property type="protein sequence ID" value="ACO65685.1"/>
    <property type="molecule type" value="Genomic_DNA"/>
</dbReference>
<dbReference type="InParanoid" id="C1ED33"/>
<evidence type="ECO:0000259" key="2">
    <source>
        <dbReference type="Pfam" id="PF23191"/>
    </source>
</evidence>
<evidence type="ECO:0000256" key="1">
    <source>
        <dbReference type="SAM" id="MobiDB-lite"/>
    </source>
</evidence>
<dbReference type="InterPro" id="IPR056575">
    <property type="entry name" value="WH_MCM3_C"/>
</dbReference>
<feature type="domain" description="MCM3-like winged helix" evidence="2">
    <location>
        <begin position="269"/>
        <end position="332"/>
    </location>
</feature>
<dbReference type="Pfam" id="PF23191">
    <property type="entry name" value="WHD_MCM3_C"/>
    <property type="match status" value="1"/>
</dbReference>
<sequence length="332" mass="35904">MSDGKSEPLADVSNASAPPAAAAAPAKALEVPPAPASDRSRPTDGSPPASKRAKKAAANVEDAPKPLSVPLPESLGDWKEYAESELRQLHGFRRQNLLDWFHVKGAINCCVVSCPVAKLRAEIRALRDNGVYGSSMVPYLQILRTIFDTAEDYVDEVETEPVELFSESEDESDEESDDDESDDEESDADDESDDESDADDDTDDDRAASDEDEEGEGAGKVEAVGAPSASARRTQPSLPSSAKPRKGHSGGGPKGTPGEPSAYQVEMRKRYNQFARFLGSYFASERVEQASVSALLRHDGASEFKDEEVVAFLDMMTRENKVMLSDGTVWII</sequence>
<dbReference type="OMA" id="TRENKVM"/>
<dbReference type="OrthoDB" id="10461740at2759"/>
<protein>
    <recommendedName>
        <fullName evidence="2">MCM3-like winged helix domain-containing protein</fullName>
    </recommendedName>
</protein>
<organism evidence="3 4">
    <name type="scientific">Micromonas commoda (strain RCC299 / NOUM17 / CCMP2709)</name>
    <name type="common">Picoplanktonic green alga</name>
    <dbReference type="NCBI Taxonomy" id="296587"/>
    <lineage>
        <taxon>Eukaryota</taxon>
        <taxon>Viridiplantae</taxon>
        <taxon>Chlorophyta</taxon>
        <taxon>Mamiellophyceae</taxon>
        <taxon>Mamiellales</taxon>
        <taxon>Mamiellaceae</taxon>
        <taxon>Micromonas</taxon>
    </lineage>
</organism>
<reference evidence="3 4" key="1">
    <citation type="journal article" date="2009" name="Science">
        <title>Green evolution and dynamic adaptations revealed by genomes of the marine picoeukaryotes Micromonas.</title>
        <authorList>
            <person name="Worden A.Z."/>
            <person name="Lee J.H."/>
            <person name="Mock T."/>
            <person name="Rouze P."/>
            <person name="Simmons M.P."/>
            <person name="Aerts A.L."/>
            <person name="Allen A.E."/>
            <person name="Cuvelier M.L."/>
            <person name="Derelle E."/>
            <person name="Everett M.V."/>
            <person name="Foulon E."/>
            <person name="Grimwood J."/>
            <person name="Gundlach H."/>
            <person name="Henrissat B."/>
            <person name="Napoli C."/>
            <person name="McDonald S.M."/>
            <person name="Parker M.S."/>
            <person name="Rombauts S."/>
            <person name="Salamov A."/>
            <person name="Von Dassow P."/>
            <person name="Badger J.H."/>
            <person name="Coutinho P.M."/>
            <person name="Demir E."/>
            <person name="Dubchak I."/>
            <person name="Gentemann C."/>
            <person name="Eikrem W."/>
            <person name="Gready J.E."/>
            <person name="John U."/>
            <person name="Lanier W."/>
            <person name="Lindquist E.A."/>
            <person name="Lucas S."/>
            <person name="Mayer K.F."/>
            <person name="Moreau H."/>
            <person name="Not F."/>
            <person name="Otillar R."/>
            <person name="Panaud O."/>
            <person name="Pangilinan J."/>
            <person name="Paulsen I."/>
            <person name="Piegu B."/>
            <person name="Poliakov A."/>
            <person name="Robbens S."/>
            <person name="Schmutz J."/>
            <person name="Toulza E."/>
            <person name="Wyss T."/>
            <person name="Zelensky A."/>
            <person name="Zhou K."/>
            <person name="Armbrust E.V."/>
            <person name="Bhattacharya D."/>
            <person name="Goodenough U.W."/>
            <person name="Van de Peer Y."/>
            <person name="Grigoriev I.V."/>
        </authorList>
    </citation>
    <scope>NUCLEOTIDE SEQUENCE [LARGE SCALE GENOMIC DNA]</scope>
    <source>
        <strain evidence="4">RCC299 / NOUM17</strain>
    </source>
</reference>
<name>C1ED33_MICCC</name>
<feature type="compositionally biased region" description="Acidic residues" evidence="1">
    <location>
        <begin position="158"/>
        <end position="216"/>
    </location>
</feature>
<dbReference type="Proteomes" id="UP000002009">
    <property type="component" value="Chromosome 9"/>
</dbReference>
<feature type="compositionally biased region" description="Polar residues" evidence="1">
    <location>
        <begin position="231"/>
        <end position="240"/>
    </location>
</feature>
<feature type="compositionally biased region" description="Low complexity" evidence="1">
    <location>
        <begin position="15"/>
        <end position="31"/>
    </location>
</feature>
<proteinExistence type="predicted"/>